<dbReference type="EMBL" id="FR824394">
    <property type="protein sequence ID" value="CCA26140.1"/>
    <property type="molecule type" value="Genomic_DNA"/>
</dbReference>
<feature type="region of interest" description="Disordered" evidence="1">
    <location>
        <begin position="256"/>
        <end position="279"/>
    </location>
</feature>
<protein>
    <submittedName>
        <fullName evidence="2">AlNc14C349G10899 protein</fullName>
    </submittedName>
</protein>
<evidence type="ECO:0000256" key="1">
    <source>
        <dbReference type="SAM" id="MobiDB-lite"/>
    </source>
</evidence>
<reference evidence="2" key="2">
    <citation type="submission" date="2011-02" db="EMBL/GenBank/DDBJ databases">
        <authorList>
            <person name="MacLean D."/>
        </authorList>
    </citation>
    <scope>NUCLEOTIDE SEQUENCE</scope>
</reference>
<organism evidence="2">
    <name type="scientific">Albugo laibachii Nc14</name>
    <dbReference type="NCBI Taxonomy" id="890382"/>
    <lineage>
        <taxon>Eukaryota</taxon>
        <taxon>Sar</taxon>
        <taxon>Stramenopiles</taxon>
        <taxon>Oomycota</taxon>
        <taxon>Peronosporomycetes</taxon>
        <taxon>Albuginales</taxon>
        <taxon>Albuginaceae</taxon>
        <taxon>Albugo</taxon>
    </lineage>
</organism>
<accession>F0WXE8</accession>
<proteinExistence type="predicted"/>
<dbReference type="HOGENOM" id="CLU_998974_0_0_1"/>
<reference evidence="2" key="1">
    <citation type="journal article" date="2011" name="PLoS Biol.">
        <title>Gene gain and loss during evolution of obligate parasitism in the white rust pathogen of Arabidopsis thaliana.</title>
        <authorList>
            <person name="Kemen E."/>
            <person name="Gardiner A."/>
            <person name="Schultz-Larsen T."/>
            <person name="Kemen A.C."/>
            <person name="Balmuth A.L."/>
            <person name="Robert-Seilaniantz A."/>
            <person name="Bailey K."/>
            <person name="Holub E."/>
            <person name="Studholme D.J."/>
            <person name="Maclean D."/>
            <person name="Jones J.D."/>
        </authorList>
    </citation>
    <scope>NUCLEOTIDE SEQUENCE</scope>
</reference>
<name>F0WXE8_9STRA</name>
<gene>
    <name evidence="2" type="primary">AlNc14C349G10899</name>
    <name evidence="2" type="ORF">ALNC14_122840</name>
</gene>
<evidence type="ECO:0000313" key="2">
    <source>
        <dbReference type="EMBL" id="CCA26140.1"/>
    </source>
</evidence>
<dbReference type="AlphaFoldDB" id="F0WXE8"/>
<sequence>MEYTDECKKDLSKPQLLYYVLEEGYLQAYTSHQTAHCRDKEFLVENIVLTAHNIEVERIEDWNVIHMRTLVKKNTTSPGLDTKTTQTEKEAFLFEDEKMVRCPGRLQQNTQCIIEDVSSDIEEIDRESDSMYCFCFHLPFSRKPQKNNRAITLDQQQDDTKQLWLYAAHQDLMNQWVSRILNWNRYVFDFVAVNSNESAKADIFHDAQVLLVRSLIHQASTYITRRKYNRRWPRKSGFLASAASLLSCREHPVTTSCNMNEPTDSDTNSNEESGKLQSG</sequence>